<comment type="cofactor">
    <cofactor evidence="1 9">
        <name>Zn(2+)</name>
        <dbReference type="ChEBI" id="CHEBI:29105"/>
    </cofactor>
</comment>
<dbReference type="InterPro" id="IPR001148">
    <property type="entry name" value="CA_dom"/>
</dbReference>
<comment type="catalytic activity">
    <reaction evidence="8 9">
        <text>hydrogencarbonate + H(+) = CO2 + H2O</text>
        <dbReference type="Rhea" id="RHEA:10748"/>
        <dbReference type="ChEBI" id="CHEBI:15377"/>
        <dbReference type="ChEBI" id="CHEBI:15378"/>
        <dbReference type="ChEBI" id="CHEBI:16526"/>
        <dbReference type="ChEBI" id="CHEBI:17544"/>
        <dbReference type="EC" id="4.2.1.1"/>
    </reaction>
</comment>
<comment type="caution">
    <text evidence="12">The sequence shown here is derived from an EMBL/GenBank/DDBJ whole genome shotgun (WGS) entry which is preliminary data.</text>
</comment>
<keyword evidence="7 9" id="KW-0456">Lyase</keyword>
<evidence type="ECO:0000256" key="4">
    <source>
        <dbReference type="ARBA" id="ARBA00012925"/>
    </source>
</evidence>
<dbReference type="EMBL" id="JADGIZ020000131">
    <property type="protein sequence ID" value="KAL2911253.1"/>
    <property type="molecule type" value="Genomic_DNA"/>
</dbReference>
<dbReference type="PANTHER" id="PTHR18952:SF265">
    <property type="entry name" value="CARBONIC ANHYDRASE"/>
    <property type="match status" value="1"/>
</dbReference>
<comment type="similarity">
    <text evidence="3 9">Belongs to the alpha-carbonic anhydrase family.</text>
</comment>
<dbReference type="PANTHER" id="PTHR18952">
    <property type="entry name" value="CARBONIC ANHYDRASE"/>
    <property type="match status" value="1"/>
</dbReference>
<dbReference type="PROSITE" id="PS00162">
    <property type="entry name" value="ALPHA_CA_1"/>
    <property type="match status" value="1"/>
</dbReference>
<feature type="domain" description="Alpha-carbonic anhydrase" evidence="11">
    <location>
        <begin position="46"/>
        <end position="296"/>
    </location>
</feature>
<comment type="function">
    <text evidence="2 9">Reversible hydration of carbon dioxide.</text>
</comment>
<evidence type="ECO:0000256" key="2">
    <source>
        <dbReference type="ARBA" id="ARBA00002904"/>
    </source>
</evidence>
<sequence length="347" mass="35910">MLAAAALAALAAAPAVLAHGNCLTDFIASDQHVRHLYARESTASGKEWGYEADVGPAFWASLDPAYVSCSAGKHQSPINFEGKEMLANKPHTFKWARGANNVSFTNNGHTVQANIPAGAGFSLVPGGGTKTYTLAQFHLHSPSEHHLDERAFALEAHFVHTTPQKDIAVLGVWFELDTQGSALLDSLLAKGAPKGKGKTIGLDKLDLSEVQSAITAAGAKFYSYDGSLTTPPCSESVKWSVLAKPLKISLKQLKAIQEAIPFNSRATAPVGLTNSPSSGPSAGSSSGEGRGSSSSGSGHGEGKADSQSSSYPANPNKPILSSARSAAGPHRVLAAALALAVSFAMLV</sequence>
<evidence type="ECO:0000256" key="8">
    <source>
        <dbReference type="ARBA" id="ARBA00048348"/>
    </source>
</evidence>
<evidence type="ECO:0000313" key="12">
    <source>
        <dbReference type="EMBL" id="KAL2911253.1"/>
    </source>
</evidence>
<feature type="compositionally biased region" description="Low complexity" evidence="10">
    <location>
        <begin position="275"/>
        <end position="296"/>
    </location>
</feature>
<organism evidence="12 13">
    <name type="scientific">Polyrhizophydium stewartii</name>
    <dbReference type="NCBI Taxonomy" id="2732419"/>
    <lineage>
        <taxon>Eukaryota</taxon>
        <taxon>Fungi</taxon>
        <taxon>Fungi incertae sedis</taxon>
        <taxon>Chytridiomycota</taxon>
        <taxon>Chytridiomycota incertae sedis</taxon>
        <taxon>Chytridiomycetes</taxon>
        <taxon>Rhizophydiales</taxon>
        <taxon>Rhizophydiales incertae sedis</taxon>
        <taxon>Polyrhizophydium</taxon>
    </lineage>
</organism>
<feature type="signal peptide" evidence="9">
    <location>
        <begin position="1"/>
        <end position="18"/>
    </location>
</feature>
<dbReference type="SUPFAM" id="SSF51069">
    <property type="entry name" value="Carbonic anhydrase"/>
    <property type="match status" value="1"/>
</dbReference>
<evidence type="ECO:0000256" key="6">
    <source>
        <dbReference type="ARBA" id="ARBA00022833"/>
    </source>
</evidence>
<evidence type="ECO:0000259" key="11">
    <source>
        <dbReference type="PROSITE" id="PS51144"/>
    </source>
</evidence>
<feature type="region of interest" description="Disordered" evidence="10">
    <location>
        <begin position="267"/>
        <end position="322"/>
    </location>
</feature>
<name>A0ABR4MVF6_9FUNG</name>
<evidence type="ECO:0000256" key="3">
    <source>
        <dbReference type="ARBA" id="ARBA00010718"/>
    </source>
</evidence>
<dbReference type="InterPro" id="IPR036398">
    <property type="entry name" value="CA_dom_sf"/>
</dbReference>
<evidence type="ECO:0000256" key="9">
    <source>
        <dbReference type="RuleBase" id="RU367011"/>
    </source>
</evidence>
<evidence type="ECO:0000256" key="10">
    <source>
        <dbReference type="SAM" id="MobiDB-lite"/>
    </source>
</evidence>
<keyword evidence="5 9" id="KW-0479">Metal-binding</keyword>
<accession>A0ABR4MVF6</accession>
<reference evidence="12 13" key="1">
    <citation type="submission" date="2023-09" db="EMBL/GenBank/DDBJ databases">
        <title>Pangenome analysis of Batrachochytrium dendrobatidis and related Chytrids.</title>
        <authorList>
            <person name="Yacoub M.N."/>
            <person name="Stajich J.E."/>
            <person name="James T.Y."/>
        </authorList>
    </citation>
    <scope>NUCLEOTIDE SEQUENCE [LARGE SCALE GENOMIC DNA]</scope>
    <source>
        <strain evidence="12 13">JEL0888</strain>
    </source>
</reference>
<protein>
    <recommendedName>
        <fullName evidence="4 9">Carbonic anhydrase</fullName>
        <ecNumber evidence="4 9">4.2.1.1</ecNumber>
    </recommendedName>
</protein>
<keyword evidence="6 9" id="KW-0862">Zinc</keyword>
<evidence type="ECO:0000256" key="7">
    <source>
        <dbReference type="ARBA" id="ARBA00023239"/>
    </source>
</evidence>
<dbReference type="PROSITE" id="PS51144">
    <property type="entry name" value="ALPHA_CA_2"/>
    <property type="match status" value="1"/>
</dbReference>
<feature type="chain" id="PRO_5045003222" description="Carbonic anhydrase" evidence="9">
    <location>
        <begin position="19"/>
        <end position="347"/>
    </location>
</feature>
<dbReference type="CDD" id="cd03124">
    <property type="entry name" value="alpha_CA_prokaryotic_like"/>
    <property type="match status" value="1"/>
</dbReference>
<dbReference type="Pfam" id="PF00194">
    <property type="entry name" value="Carb_anhydrase"/>
    <property type="match status" value="1"/>
</dbReference>
<dbReference type="InterPro" id="IPR041891">
    <property type="entry name" value="Alpha_CA_prokaryot-like"/>
</dbReference>
<dbReference type="InterPro" id="IPR018338">
    <property type="entry name" value="Carbonic_anhydrase_a-class_CS"/>
</dbReference>
<evidence type="ECO:0000313" key="13">
    <source>
        <dbReference type="Proteomes" id="UP001527925"/>
    </source>
</evidence>
<dbReference type="SMART" id="SM01057">
    <property type="entry name" value="Carb_anhydrase"/>
    <property type="match status" value="1"/>
</dbReference>
<evidence type="ECO:0000256" key="1">
    <source>
        <dbReference type="ARBA" id="ARBA00001947"/>
    </source>
</evidence>
<proteinExistence type="inferred from homology"/>
<keyword evidence="9" id="KW-0732">Signal</keyword>
<dbReference type="Gene3D" id="3.10.200.10">
    <property type="entry name" value="Alpha carbonic anhydrase"/>
    <property type="match status" value="1"/>
</dbReference>
<dbReference type="EC" id="4.2.1.1" evidence="4 9"/>
<evidence type="ECO:0000256" key="5">
    <source>
        <dbReference type="ARBA" id="ARBA00022723"/>
    </source>
</evidence>
<dbReference type="Proteomes" id="UP001527925">
    <property type="component" value="Unassembled WGS sequence"/>
</dbReference>
<gene>
    <name evidence="12" type="ORF">HK105_209289</name>
</gene>
<keyword evidence="13" id="KW-1185">Reference proteome</keyword>
<dbReference type="InterPro" id="IPR023561">
    <property type="entry name" value="Carbonic_anhydrase_a-class"/>
</dbReference>